<name>A0A0C2MW64_THEKT</name>
<dbReference type="Proteomes" id="UP000031668">
    <property type="component" value="Unassembled WGS sequence"/>
</dbReference>
<protein>
    <submittedName>
        <fullName evidence="3">Uncharacterized protein</fullName>
    </submittedName>
</protein>
<dbReference type="EMBL" id="JWZT01003688">
    <property type="protein sequence ID" value="KII65867.1"/>
    <property type="molecule type" value="Genomic_DNA"/>
</dbReference>
<gene>
    <name evidence="3" type="ORF">RF11_00629</name>
    <name evidence="2" type="ORF">RF11_08099</name>
</gene>
<evidence type="ECO:0000313" key="3">
    <source>
        <dbReference type="EMBL" id="KII65867.1"/>
    </source>
</evidence>
<evidence type="ECO:0000256" key="1">
    <source>
        <dbReference type="SAM" id="MobiDB-lite"/>
    </source>
</evidence>
<feature type="region of interest" description="Disordered" evidence="1">
    <location>
        <begin position="78"/>
        <end position="113"/>
    </location>
</feature>
<organism evidence="3 4">
    <name type="scientific">Thelohanellus kitauei</name>
    <name type="common">Myxosporean</name>
    <dbReference type="NCBI Taxonomy" id="669202"/>
    <lineage>
        <taxon>Eukaryota</taxon>
        <taxon>Metazoa</taxon>
        <taxon>Cnidaria</taxon>
        <taxon>Myxozoa</taxon>
        <taxon>Myxosporea</taxon>
        <taxon>Bivalvulida</taxon>
        <taxon>Platysporina</taxon>
        <taxon>Myxobolidae</taxon>
        <taxon>Thelohanellus</taxon>
    </lineage>
</organism>
<evidence type="ECO:0000313" key="4">
    <source>
        <dbReference type="Proteomes" id="UP000031668"/>
    </source>
</evidence>
<reference evidence="3 4" key="1">
    <citation type="journal article" date="2014" name="Genome Biol. Evol.">
        <title>The genome of the myxosporean Thelohanellus kitauei shows adaptations to nutrient acquisition within its fish host.</title>
        <authorList>
            <person name="Yang Y."/>
            <person name="Xiong J."/>
            <person name="Zhou Z."/>
            <person name="Huo F."/>
            <person name="Miao W."/>
            <person name="Ran C."/>
            <person name="Liu Y."/>
            <person name="Zhang J."/>
            <person name="Feng J."/>
            <person name="Wang M."/>
            <person name="Wang M."/>
            <person name="Wang L."/>
            <person name="Yao B."/>
        </authorList>
    </citation>
    <scope>NUCLEOTIDE SEQUENCE [LARGE SCALE GENOMIC DNA]</scope>
    <source>
        <strain evidence="3">Wuqing</strain>
    </source>
</reference>
<keyword evidence="4" id="KW-1185">Reference proteome</keyword>
<feature type="compositionally biased region" description="Basic residues" evidence="1">
    <location>
        <begin position="98"/>
        <end position="113"/>
    </location>
</feature>
<evidence type="ECO:0000313" key="2">
    <source>
        <dbReference type="EMBL" id="KII63962.1"/>
    </source>
</evidence>
<proteinExistence type="predicted"/>
<dbReference type="AlphaFoldDB" id="A0A0C2MW64"/>
<comment type="caution">
    <text evidence="3">The sequence shown here is derived from an EMBL/GenBank/DDBJ whole genome shotgun (WGS) entry which is preliminary data.</text>
</comment>
<accession>A0A0C2MW64</accession>
<dbReference type="EMBL" id="JWZT01004491">
    <property type="protein sequence ID" value="KII63962.1"/>
    <property type="molecule type" value="Genomic_DNA"/>
</dbReference>
<sequence length="113" mass="13429">MENDKNRRESFYDSKISKIYELEPADKVFQRNREQNKWGPRFDGLFVAKSKCHPNYLICDILNSDNCEFFHFNLIFKEGSPTGEPYSSNSRTENERRRSARVKKNPKTIHHIS</sequence>